<proteinExistence type="predicted"/>
<keyword evidence="3" id="KW-1185">Reference proteome</keyword>
<reference evidence="2 3" key="1">
    <citation type="journal article" date="2023" name="Insect Mol. Biol.">
        <title>Genome sequencing provides insights into the evolution of gene families encoding plant cell wall-degrading enzymes in longhorned beetles.</title>
        <authorList>
            <person name="Shin N.R."/>
            <person name="Okamura Y."/>
            <person name="Kirsch R."/>
            <person name="Pauchet Y."/>
        </authorList>
    </citation>
    <scope>NUCLEOTIDE SEQUENCE [LARGE SCALE GENOMIC DNA]</scope>
    <source>
        <strain evidence="2">EAD_L_NR</strain>
    </source>
</reference>
<comment type="caution">
    <text evidence="2">The sequence shown here is derived from an EMBL/GenBank/DDBJ whole genome shotgun (WGS) entry which is preliminary data.</text>
</comment>
<dbReference type="Proteomes" id="UP001159042">
    <property type="component" value="Unassembled WGS sequence"/>
</dbReference>
<evidence type="ECO:0000313" key="2">
    <source>
        <dbReference type="EMBL" id="KAJ8922960.1"/>
    </source>
</evidence>
<feature type="region of interest" description="Disordered" evidence="1">
    <location>
        <begin position="37"/>
        <end position="74"/>
    </location>
</feature>
<evidence type="ECO:0000256" key="1">
    <source>
        <dbReference type="SAM" id="MobiDB-lite"/>
    </source>
</evidence>
<protein>
    <submittedName>
        <fullName evidence="2">Uncharacterized protein</fullName>
    </submittedName>
</protein>
<name>A0AAV8W8G0_9CUCU</name>
<sequence>MFIFWGIQMKATREAASPQRTRSPPLEERLETVSTLMTTPSKPTGGVHNGVHESNARPPPRGEGAHSPQQPSAT</sequence>
<dbReference type="EMBL" id="JANEYG010000005">
    <property type="protein sequence ID" value="KAJ8922960.1"/>
    <property type="molecule type" value="Genomic_DNA"/>
</dbReference>
<dbReference type="AlphaFoldDB" id="A0AAV8W8G0"/>
<gene>
    <name evidence="2" type="ORF">NQ315_001506</name>
</gene>
<organism evidence="2 3">
    <name type="scientific">Exocentrus adspersus</name>
    <dbReference type="NCBI Taxonomy" id="1586481"/>
    <lineage>
        <taxon>Eukaryota</taxon>
        <taxon>Metazoa</taxon>
        <taxon>Ecdysozoa</taxon>
        <taxon>Arthropoda</taxon>
        <taxon>Hexapoda</taxon>
        <taxon>Insecta</taxon>
        <taxon>Pterygota</taxon>
        <taxon>Neoptera</taxon>
        <taxon>Endopterygota</taxon>
        <taxon>Coleoptera</taxon>
        <taxon>Polyphaga</taxon>
        <taxon>Cucujiformia</taxon>
        <taxon>Chrysomeloidea</taxon>
        <taxon>Cerambycidae</taxon>
        <taxon>Lamiinae</taxon>
        <taxon>Acanthocinini</taxon>
        <taxon>Exocentrus</taxon>
    </lineage>
</organism>
<evidence type="ECO:0000313" key="3">
    <source>
        <dbReference type="Proteomes" id="UP001159042"/>
    </source>
</evidence>
<accession>A0AAV8W8G0</accession>